<dbReference type="OrthoDB" id="6754465at2759"/>
<evidence type="ECO:0000259" key="6">
    <source>
        <dbReference type="Pfam" id="PF02199"/>
    </source>
</evidence>
<dbReference type="AlphaFoldDB" id="A0A9P9L3E7"/>
<accession>A0A9P9L3E7</accession>
<keyword evidence="5" id="KW-0325">Glycoprotein</keyword>
<gene>
    <name evidence="7" type="ORF">B0J15DRAFT_541285</name>
</gene>
<protein>
    <recommendedName>
        <fullName evidence="6">Saposin A-type domain-containing protein</fullName>
    </recommendedName>
</protein>
<evidence type="ECO:0000256" key="2">
    <source>
        <dbReference type="ARBA" id="ARBA00022525"/>
    </source>
</evidence>
<reference evidence="7" key="1">
    <citation type="journal article" date="2021" name="Nat. Commun.">
        <title>Genetic determinants of endophytism in the Arabidopsis root mycobiome.</title>
        <authorList>
            <person name="Mesny F."/>
            <person name="Miyauchi S."/>
            <person name="Thiergart T."/>
            <person name="Pickel B."/>
            <person name="Atanasova L."/>
            <person name="Karlsson M."/>
            <person name="Huettel B."/>
            <person name="Barry K.W."/>
            <person name="Haridas S."/>
            <person name="Chen C."/>
            <person name="Bauer D."/>
            <person name="Andreopoulos W."/>
            <person name="Pangilinan J."/>
            <person name="LaButti K."/>
            <person name="Riley R."/>
            <person name="Lipzen A."/>
            <person name="Clum A."/>
            <person name="Drula E."/>
            <person name="Henrissat B."/>
            <person name="Kohler A."/>
            <person name="Grigoriev I.V."/>
            <person name="Martin F.M."/>
            <person name="Hacquard S."/>
        </authorList>
    </citation>
    <scope>NUCLEOTIDE SEQUENCE</scope>
    <source>
        <strain evidence="7">FSSC 5 MPI-SDFR-AT-0091</strain>
    </source>
</reference>
<evidence type="ECO:0000313" key="7">
    <source>
        <dbReference type="EMBL" id="KAH7273312.1"/>
    </source>
</evidence>
<sequence length="233" mass="25583">MQLAIVAEVWKKADVRVTFEWVHLPKDAAFVLSHAGKGGCTLVMAFFPNPADLNSVFTHELSHVLSLRYEFSIDGIKAEKQGAARLGERDPKRVMTSSPELPEMQQYDIESAKTFYALRPDANGNPPKVGFTKVVDYVLQMTVSIQVAVLLKYEVASGNTPCGFGTAISSALFATTVFSAINIAGASSYDVVLPPLGADPCTWGPSFWCENEENMKRCGITKEDCERYAEDFL</sequence>
<keyword evidence="8" id="KW-1185">Reference proteome</keyword>
<dbReference type="Proteomes" id="UP000736672">
    <property type="component" value="Unassembled WGS sequence"/>
</dbReference>
<proteinExistence type="predicted"/>
<name>A0A9P9L3E7_FUSSL</name>
<evidence type="ECO:0000313" key="8">
    <source>
        <dbReference type="Proteomes" id="UP000736672"/>
    </source>
</evidence>
<dbReference type="EMBL" id="JAGTJS010000002">
    <property type="protein sequence ID" value="KAH7273312.1"/>
    <property type="molecule type" value="Genomic_DNA"/>
</dbReference>
<evidence type="ECO:0000256" key="4">
    <source>
        <dbReference type="ARBA" id="ARBA00023157"/>
    </source>
</evidence>
<dbReference type="SUPFAM" id="SSF55486">
    <property type="entry name" value="Metalloproteases ('zincins'), catalytic domain"/>
    <property type="match status" value="1"/>
</dbReference>
<evidence type="ECO:0000256" key="1">
    <source>
        <dbReference type="ARBA" id="ARBA00004613"/>
    </source>
</evidence>
<keyword evidence="4" id="KW-1015">Disulfide bond</keyword>
<dbReference type="Pfam" id="PF02199">
    <property type="entry name" value="SapA"/>
    <property type="match status" value="1"/>
</dbReference>
<comment type="caution">
    <text evidence="7">The sequence shown here is derived from an EMBL/GenBank/DDBJ whole genome shotgun (WGS) entry which is preliminary data.</text>
</comment>
<evidence type="ECO:0000256" key="3">
    <source>
        <dbReference type="ARBA" id="ARBA00022729"/>
    </source>
</evidence>
<keyword evidence="3" id="KW-0732">Signal</keyword>
<keyword evidence="2" id="KW-0964">Secreted</keyword>
<dbReference type="GO" id="GO:0005576">
    <property type="term" value="C:extracellular region"/>
    <property type="evidence" value="ECO:0007669"/>
    <property type="project" value="UniProtKB-SubCell"/>
</dbReference>
<organism evidence="7 8">
    <name type="scientific">Fusarium solani</name>
    <name type="common">Filamentous fungus</name>
    <dbReference type="NCBI Taxonomy" id="169388"/>
    <lineage>
        <taxon>Eukaryota</taxon>
        <taxon>Fungi</taxon>
        <taxon>Dikarya</taxon>
        <taxon>Ascomycota</taxon>
        <taxon>Pezizomycotina</taxon>
        <taxon>Sordariomycetes</taxon>
        <taxon>Hypocreomycetidae</taxon>
        <taxon>Hypocreales</taxon>
        <taxon>Nectriaceae</taxon>
        <taxon>Fusarium</taxon>
        <taxon>Fusarium solani species complex</taxon>
    </lineage>
</organism>
<evidence type="ECO:0000256" key="5">
    <source>
        <dbReference type="ARBA" id="ARBA00023180"/>
    </source>
</evidence>
<dbReference type="InterPro" id="IPR003119">
    <property type="entry name" value="SAP_A"/>
</dbReference>
<comment type="subcellular location">
    <subcellularLocation>
        <location evidence="1">Secreted</location>
    </subcellularLocation>
</comment>
<feature type="domain" description="Saposin A-type" evidence="6">
    <location>
        <begin position="199"/>
        <end position="220"/>
    </location>
</feature>